<dbReference type="Proteomes" id="UP001596548">
    <property type="component" value="Unassembled WGS sequence"/>
</dbReference>
<dbReference type="Pfam" id="PF02754">
    <property type="entry name" value="CCG"/>
    <property type="match status" value="1"/>
</dbReference>
<evidence type="ECO:0000256" key="1">
    <source>
        <dbReference type="ARBA" id="ARBA00022485"/>
    </source>
</evidence>
<keyword evidence="2" id="KW-0479">Metal-binding</keyword>
<name>A0ABW2I0U6_9ACTN</name>
<reference evidence="8" key="1">
    <citation type="journal article" date="2019" name="Int. J. Syst. Evol. Microbiol.">
        <title>The Global Catalogue of Microorganisms (GCM) 10K type strain sequencing project: providing services to taxonomists for standard genome sequencing and annotation.</title>
        <authorList>
            <consortium name="The Broad Institute Genomics Platform"/>
            <consortium name="The Broad Institute Genome Sequencing Center for Infectious Disease"/>
            <person name="Wu L."/>
            <person name="Ma J."/>
        </authorList>
    </citation>
    <scope>NUCLEOTIDE SEQUENCE [LARGE SCALE GENOMIC DNA]</scope>
    <source>
        <strain evidence="8">XZYJT-10</strain>
    </source>
</reference>
<keyword evidence="4" id="KW-0408">Iron</keyword>
<dbReference type="InterPro" id="IPR004017">
    <property type="entry name" value="Cys_rich_dom"/>
</dbReference>
<dbReference type="InterPro" id="IPR051460">
    <property type="entry name" value="HdrC_iron-sulfur_subunit"/>
</dbReference>
<accession>A0ABW2I0U6</accession>
<keyword evidence="1" id="KW-0004">4Fe-4S</keyword>
<evidence type="ECO:0000313" key="8">
    <source>
        <dbReference type="Proteomes" id="UP001596548"/>
    </source>
</evidence>
<feature type="domain" description="Cysteine-rich" evidence="6">
    <location>
        <begin position="8"/>
        <end position="90"/>
    </location>
</feature>
<gene>
    <name evidence="7" type="ORF">ACFQS1_28735</name>
</gene>
<dbReference type="PANTHER" id="PTHR43255">
    <property type="entry name" value="IRON-SULFUR-BINDING OXIDOREDUCTASE FADF-RELATED-RELATED"/>
    <property type="match status" value="1"/>
</dbReference>
<sequence length="120" mass="13314">PVEPVSDVTYHDPCYLGRHNRVFDAPRELLGEITEMPRNRERSFCCGAGGARMWMEEKIGKRINIERTEEALATGAKTIAVGCPFCYTMIGDGVTAKGEQENVQVVDVASVLLRSLKQEV</sequence>
<evidence type="ECO:0000256" key="2">
    <source>
        <dbReference type="ARBA" id="ARBA00022723"/>
    </source>
</evidence>
<evidence type="ECO:0000256" key="3">
    <source>
        <dbReference type="ARBA" id="ARBA00023002"/>
    </source>
</evidence>
<evidence type="ECO:0000256" key="4">
    <source>
        <dbReference type="ARBA" id="ARBA00023004"/>
    </source>
</evidence>
<organism evidence="7 8">
    <name type="scientific">Paractinoplanes rhizophilus</name>
    <dbReference type="NCBI Taxonomy" id="1416877"/>
    <lineage>
        <taxon>Bacteria</taxon>
        <taxon>Bacillati</taxon>
        <taxon>Actinomycetota</taxon>
        <taxon>Actinomycetes</taxon>
        <taxon>Micromonosporales</taxon>
        <taxon>Micromonosporaceae</taxon>
        <taxon>Paractinoplanes</taxon>
    </lineage>
</organism>
<keyword evidence="5" id="KW-0411">Iron-sulfur</keyword>
<keyword evidence="3" id="KW-0560">Oxidoreductase</keyword>
<evidence type="ECO:0000256" key="5">
    <source>
        <dbReference type="ARBA" id="ARBA00023014"/>
    </source>
</evidence>
<dbReference type="RefSeq" id="WP_378974284.1">
    <property type="nucleotide sequence ID" value="NZ_JBHTBJ010000027.1"/>
</dbReference>
<keyword evidence="8" id="KW-1185">Reference proteome</keyword>
<evidence type="ECO:0000313" key="7">
    <source>
        <dbReference type="EMBL" id="MFC7277991.1"/>
    </source>
</evidence>
<evidence type="ECO:0000259" key="6">
    <source>
        <dbReference type="Pfam" id="PF02754"/>
    </source>
</evidence>
<feature type="non-terminal residue" evidence="7">
    <location>
        <position position="1"/>
    </location>
</feature>
<dbReference type="PANTHER" id="PTHR43255:SF1">
    <property type="entry name" value="IRON-SULFUR-BINDING OXIDOREDUCTASE FADF-RELATED"/>
    <property type="match status" value="1"/>
</dbReference>
<protein>
    <submittedName>
        <fullName evidence="7">(Fe-S)-binding protein</fullName>
    </submittedName>
</protein>
<proteinExistence type="predicted"/>
<dbReference type="EMBL" id="JBHTBJ010000027">
    <property type="protein sequence ID" value="MFC7277991.1"/>
    <property type="molecule type" value="Genomic_DNA"/>
</dbReference>
<comment type="caution">
    <text evidence="7">The sequence shown here is derived from an EMBL/GenBank/DDBJ whole genome shotgun (WGS) entry which is preliminary data.</text>
</comment>